<dbReference type="AlphaFoldDB" id="A0AAW0DSI9"/>
<evidence type="ECO:0000313" key="3">
    <source>
        <dbReference type="EMBL" id="KAK7054799.1"/>
    </source>
</evidence>
<keyword evidence="1" id="KW-0175">Coiled coil</keyword>
<feature type="coiled-coil region" evidence="1">
    <location>
        <begin position="33"/>
        <end position="71"/>
    </location>
</feature>
<evidence type="ECO:0008006" key="5">
    <source>
        <dbReference type="Google" id="ProtNLM"/>
    </source>
</evidence>
<evidence type="ECO:0000313" key="4">
    <source>
        <dbReference type="Proteomes" id="UP001383192"/>
    </source>
</evidence>
<proteinExistence type="predicted"/>
<organism evidence="3 4">
    <name type="scientific">Paramarasmius palmivorus</name>
    <dbReference type="NCBI Taxonomy" id="297713"/>
    <lineage>
        <taxon>Eukaryota</taxon>
        <taxon>Fungi</taxon>
        <taxon>Dikarya</taxon>
        <taxon>Basidiomycota</taxon>
        <taxon>Agaricomycotina</taxon>
        <taxon>Agaricomycetes</taxon>
        <taxon>Agaricomycetidae</taxon>
        <taxon>Agaricales</taxon>
        <taxon>Marasmiineae</taxon>
        <taxon>Marasmiaceae</taxon>
        <taxon>Paramarasmius</taxon>
    </lineage>
</organism>
<dbReference type="InterPro" id="IPR032675">
    <property type="entry name" value="LRR_dom_sf"/>
</dbReference>
<evidence type="ECO:0000256" key="1">
    <source>
        <dbReference type="SAM" id="Coils"/>
    </source>
</evidence>
<dbReference type="Gene3D" id="3.80.10.10">
    <property type="entry name" value="Ribonuclease Inhibitor"/>
    <property type="match status" value="1"/>
</dbReference>
<dbReference type="SUPFAM" id="SSF52047">
    <property type="entry name" value="RNI-like"/>
    <property type="match status" value="1"/>
</dbReference>
<keyword evidence="4" id="KW-1185">Reference proteome</keyword>
<sequence>MSSPHLFDSLPDPPDLVSLANARISLQHRLKTLGQLNDKISVAEAELAQIVREATCAINELNKEKSLLEDQIVHTQSYLAPIRRLPTELLRYVFTWCFEDNPCVAWTLSAIRLLTTQTSSPDVIRLWLERSGPSVPLDIEIYLRVTKTSTDPSPSSRLRRRSSSPGPGPSYFSLYPPYATQSAHYVIPHHPSSFMSSANHIVLDISPASMPPSPHLASGIRGERGVGNGLHWGHIAMFYLVEQIRRWERFVFRFDKQFHSLVALKSIHGDAPLLKEFEIAASEPLYNQESVWLPTFTSSPPAPSPTLPRLRHLTLHYATFKSTSPLFGPGLHTLSLRSLPSTQLPLDRLTSVLNANKQTLRVLALNFAAVTPAILPLVSLCLPEVRELSLGGHYLLSSLMEILVLPQLEELNVDVEVRDAVEEVITSLISRMANAPEIGDGIKHLSVAYGWGSGRGATIRRRSANLSWNPQHENEGSPKSIYCTPVSSWNFLSELPQLESLRVGGVSMDLMLTALGVPEDDMQPLPTPQCTSLKELGMKHCHGHAEGVAKLVQFVESRNQEDDSESLVELEIIDCGSYLTPDVVAWLEERVEKVKVVDSVNDR</sequence>
<feature type="region of interest" description="Disordered" evidence="2">
    <location>
        <begin position="148"/>
        <end position="168"/>
    </location>
</feature>
<reference evidence="3 4" key="1">
    <citation type="submission" date="2024-01" db="EMBL/GenBank/DDBJ databases">
        <title>A draft genome for a cacao thread blight-causing isolate of Paramarasmius palmivorus.</title>
        <authorList>
            <person name="Baruah I.K."/>
            <person name="Bukari Y."/>
            <person name="Amoako-Attah I."/>
            <person name="Meinhardt L.W."/>
            <person name="Bailey B.A."/>
            <person name="Cohen S.P."/>
        </authorList>
    </citation>
    <scope>NUCLEOTIDE SEQUENCE [LARGE SCALE GENOMIC DNA]</scope>
    <source>
        <strain evidence="3 4">GH-12</strain>
    </source>
</reference>
<dbReference type="EMBL" id="JAYKXP010000008">
    <property type="protein sequence ID" value="KAK7054799.1"/>
    <property type="molecule type" value="Genomic_DNA"/>
</dbReference>
<evidence type="ECO:0000256" key="2">
    <source>
        <dbReference type="SAM" id="MobiDB-lite"/>
    </source>
</evidence>
<dbReference type="Proteomes" id="UP001383192">
    <property type="component" value="Unassembled WGS sequence"/>
</dbReference>
<protein>
    <recommendedName>
        <fullName evidence="5">F-box domain-containing protein</fullName>
    </recommendedName>
</protein>
<gene>
    <name evidence="3" type="ORF">VNI00_003262</name>
</gene>
<comment type="caution">
    <text evidence="3">The sequence shown here is derived from an EMBL/GenBank/DDBJ whole genome shotgun (WGS) entry which is preliminary data.</text>
</comment>
<accession>A0AAW0DSI9</accession>
<name>A0AAW0DSI9_9AGAR</name>